<evidence type="ECO:0000259" key="2">
    <source>
        <dbReference type="Pfam" id="PF23666"/>
    </source>
</evidence>
<gene>
    <name evidence="3" type="ORF">OCOJLMKI_2939</name>
</gene>
<dbReference type="EMBL" id="BPQP01000045">
    <property type="protein sequence ID" value="GJD95725.1"/>
    <property type="molecule type" value="Genomic_DNA"/>
</dbReference>
<evidence type="ECO:0000313" key="4">
    <source>
        <dbReference type="Proteomes" id="UP001055125"/>
    </source>
</evidence>
<comment type="caution">
    <text evidence="3">The sequence shown here is derived from an EMBL/GenBank/DDBJ whole genome shotgun (WGS) entry which is preliminary data.</text>
</comment>
<dbReference type="Proteomes" id="UP001055125">
    <property type="component" value="Unassembled WGS sequence"/>
</dbReference>
<reference evidence="3" key="1">
    <citation type="journal article" date="2021" name="Front. Microbiol.">
        <title>Comprehensive Comparative Genomics and Phenotyping of Methylobacterium Species.</title>
        <authorList>
            <person name="Alessa O."/>
            <person name="Ogura Y."/>
            <person name="Fujitani Y."/>
            <person name="Takami H."/>
            <person name="Hayashi T."/>
            <person name="Sahin N."/>
            <person name="Tani A."/>
        </authorList>
    </citation>
    <scope>NUCLEOTIDE SEQUENCE</scope>
    <source>
        <strain evidence="3">DSM 19015</strain>
    </source>
</reference>
<feature type="domain" description="Tip attachment protein J" evidence="1">
    <location>
        <begin position="8"/>
        <end position="124"/>
    </location>
</feature>
<evidence type="ECO:0000259" key="1">
    <source>
        <dbReference type="Pfam" id="PF13550"/>
    </source>
</evidence>
<reference evidence="3" key="2">
    <citation type="submission" date="2021-08" db="EMBL/GenBank/DDBJ databases">
        <authorList>
            <person name="Tani A."/>
            <person name="Ola A."/>
            <person name="Ogura Y."/>
            <person name="Katsura K."/>
            <person name="Hayashi T."/>
        </authorList>
    </citation>
    <scope>NUCLEOTIDE SEQUENCE</scope>
    <source>
        <strain evidence="3">DSM 19015</strain>
    </source>
</reference>
<dbReference type="Pfam" id="PF13550">
    <property type="entry name" value="Phage-tail_3"/>
    <property type="match status" value="1"/>
</dbReference>
<dbReference type="InterPro" id="IPR032876">
    <property type="entry name" value="J_dom"/>
</dbReference>
<protein>
    <recommendedName>
        <fullName evidence="5">Tip attachment protein J domain-containing protein</fullName>
    </recommendedName>
</protein>
<feature type="domain" description="Rcc01698-like C-terminal" evidence="2">
    <location>
        <begin position="218"/>
        <end position="318"/>
    </location>
</feature>
<name>A0ABQ4RZ90_9HYPH</name>
<keyword evidence="4" id="KW-1185">Reference proteome</keyword>
<sequence length="477" mass="50334">MAHEAAELVAIRPDAAPLSLVRAEESELPRSVEIAFSDADSPEYRRAVAAAIRPTGARRRESRIEAALVTRRDPAEALAEACLDAAIAGRDTASLTLSPRRIDLEPGDLVALPDGARHRIVRIADSLAGRRIETRAVPVQDRRLLPASRGSARPRPAPPALAGPPFAVVLDLPVDRSAPTPLQYLAVAADPWPGTVAIWRSAGDGAPLALYRMVDYPACLGETLTALGPGPLWRFDRRARLDVSLRHAGALASIDEAAALAGGNLFALVGPDGAAEIFSAAGAALIGRGTYRLTRLLRGLAGSEEAAGRTVPAGSLIVRLDDGAVVPLVERLDEAGRAFRYRIGPAARDPGDPAFVEVAASAGLGALTPLSPVHLRARREPEGVRLTWTRRARRDADTWEPIEIPLDEGSEAYGVEIFRGDLARSLTASEPSLLYPAADEAADFGAPQLSLDVAVAQVGAAAGRGPAHRARVPIRSR</sequence>
<accession>A0ABQ4RZ90</accession>
<dbReference type="InterPro" id="IPR056490">
    <property type="entry name" value="Rcc01698_C"/>
</dbReference>
<organism evidence="3 4">
    <name type="scientific">Methylobacterium iners</name>
    <dbReference type="NCBI Taxonomy" id="418707"/>
    <lineage>
        <taxon>Bacteria</taxon>
        <taxon>Pseudomonadati</taxon>
        <taxon>Pseudomonadota</taxon>
        <taxon>Alphaproteobacteria</taxon>
        <taxon>Hyphomicrobiales</taxon>
        <taxon>Methylobacteriaceae</taxon>
        <taxon>Methylobacterium</taxon>
    </lineage>
</organism>
<dbReference type="Pfam" id="PF23666">
    <property type="entry name" value="Rcc01698_C"/>
    <property type="match status" value="1"/>
</dbReference>
<evidence type="ECO:0008006" key="5">
    <source>
        <dbReference type="Google" id="ProtNLM"/>
    </source>
</evidence>
<evidence type="ECO:0000313" key="3">
    <source>
        <dbReference type="EMBL" id="GJD95725.1"/>
    </source>
</evidence>
<proteinExistence type="predicted"/>